<name>A0AAV5GR27_9BASI</name>
<feature type="compositionally biased region" description="Low complexity" evidence="6">
    <location>
        <begin position="54"/>
        <end position="75"/>
    </location>
</feature>
<evidence type="ECO:0000256" key="5">
    <source>
        <dbReference type="ARBA" id="ARBA00023242"/>
    </source>
</evidence>
<dbReference type="Pfam" id="PF04855">
    <property type="entry name" value="SNF5"/>
    <property type="match status" value="1"/>
</dbReference>
<feature type="region of interest" description="Disordered" evidence="6">
    <location>
        <begin position="515"/>
        <end position="538"/>
    </location>
</feature>
<feature type="compositionally biased region" description="Low complexity" evidence="6">
    <location>
        <begin position="839"/>
        <end position="855"/>
    </location>
</feature>
<dbReference type="PANTHER" id="PTHR10019">
    <property type="entry name" value="SNF5"/>
    <property type="match status" value="1"/>
</dbReference>
<feature type="region of interest" description="Disordered" evidence="6">
    <location>
        <begin position="202"/>
        <end position="232"/>
    </location>
</feature>
<accession>A0AAV5GR27</accession>
<comment type="subcellular location">
    <subcellularLocation>
        <location evidence="1">Nucleus</location>
    </subcellularLocation>
</comment>
<dbReference type="Proteomes" id="UP001342314">
    <property type="component" value="Unassembled WGS sequence"/>
</dbReference>
<feature type="compositionally biased region" description="Pro residues" evidence="6">
    <location>
        <begin position="826"/>
        <end position="838"/>
    </location>
</feature>
<feature type="region of interest" description="Disordered" evidence="6">
    <location>
        <begin position="744"/>
        <end position="864"/>
    </location>
</feature>
<evidence type="ECO:0000256" key="4">
    <source>
        <dbReference type="ARBA" id="ARBA00023163"/>
    </source>
</evidence>
<evidence type="ECO:0000256" key="3">
    <source>
        <dbReference type="ARBA" id="ARBA00023015"/>
    </source>
</evidence>
<evidence type="ECO:0000256" key="2">
    <source>
        <dbReference type="ARBA" id="ARBA00010239"/>
    </source>
</evidence>
<feature type="region of interest" description="Disordered" evidence="6">
    <location>
        <begin position="1"/>
        <end position="75"/>
    </location>
</feature>
<feature type="compositionally biased region" description="Polar residues" evidence="6">
    <location>
        <begin position="747"/>
        <end position="768"/>
    </location>
</feature>
<evidence type="ECO:0000256" key="6">
    <source>
        <dbReference type="SAM" id="MobiDB-lite"/>
    </source>
</evidence>
<keyword evidence="3" id="KW-0805">Transcription regulation</keyword>
<evidence type="ECO:0000256" key="1">
    <source>
        <dbReference type="ARBA" id="ARBA00004123"/>
    </source>
</evidence>
<comment type="similarity">
    <text evidence="2">Belongs to the SNF5 family.</text>
</comment>
<dbReference type="InterPro" id="IPR006939">
    <property type="entry name" value="SNF5"/>
</dbReference>
<feature type="region of interest" description="Disordered" evidence="6">
    <location>
        <begin position="348"/>
        <end position="385"/>
    </location>
</feature>
<comment type="caution">
    <text evidence="7">The sequence shown here is derived from an EMBL/GenBank/DDBJ whole genome shotgun (WGS) entry which is preliminary data.</text>
</comment>
<dbReference type="GO" id="GO:0000228">
    <property type="term" value="C:nuclear chromosome"/>
    <property type="evidence" value="ECO:0007669"/>
    <property type="project" value="InterPro"/>
</dbReference>
<sequence length="943" mass="103406">MQSYPPVNGAVPPPGLNGYPTGSPAVGPGGLAYQGTGAAAFGTPTPAPRRPSVPGATGPFAYAPGAPAQAGAAQLNAHQQALLLRSQQAARAAGGPVASTSGGAAGPAAAAAPVQPPLVPHDGGPAFKVPVHRSYTRIRDTEPGEEFPSIATPADQARVKAWIERDGAYEVEVLQAKQAARAEASAMYEELLREQDWYGFPSQPGAQSQFRPRGKQLKYREEASGKRGPLRKPVPMSKSYLRNIAQSSENLIPIRIELEHEMWKLRDTFTWNLQETNITPEIFASHLCADMRLPVDPFYRDIVAAINKQVADAQLSANYRGHLGDALESAREESREWMLERASRKRRLGKEPVREGEEAMQVDGENVEEEDEEKPMSVSELQKEEPAMSDELRVTIRLDITLDSIQLVDKFEWDISDPSNSPEAFAETFAADLGLTGEFRTAIAHSIREQVDFYTRSLCILGYSKGLVVGDDELRRDFLPSIYETFRTDLADEFTPLLNQLTADEVERFDREHEREIRRKRRQTKGRGVTLPDRESVRTHRTLVPRSQPGHVASEIDERGVKRYPQPELSLPFPIVPRPVPPKPADLETSMASPLRLLLSKDKAGGAGGLAAATAANRYKKGQEAFFGDSPNKKKRLPGRVDPASVGLHEHIIDGKWFCANCGCPDHIAIGRRKGPTGKDSLCGTCGKFFHRYKRQRPCTYTTDVETHLRIKAEEDAKNPKLRSKKSKAAAAANAARAAAAAEQAAQSLRSSGRATPASQAMSPQSSGIDEDSDEEEDEGPRPPKRRRAAHYGSPDTPFVNLDSDESEEESVDGSPPATRQRVVVPPRPLASPPPPALTQPAVVEQPAPAASAQPAGPPPQPLPWMLRAAEELRAKQVDDRFEIIPRPRPSDPNVQEWRIRCLDCPGKLYNLGPGETLDGFLVHFKNRVHRSNVDARLAREKQ</sequence>
<feature type="compositionally biased region" description="Acidic residues" evidence="6">
    <location>
        <begin position="803"/>
        <end position="812"/>
    </location>
</feature>
<proteinExistence type="inferred from homology"/>
<evidence type="ECO:0008006" key="9">
    <source>
        <dbReference type="Google" id="ProtNLM"/>
    </source>
</evidence>
<feature type="compositionally biased region" description="Low complexity" evidence="6">
    <location>
        <begin position="35"/>
        <end position="44"/>
    </location>
</feature>
<evidence type="ECO:0000313" key="7">
    <source>
        <dbReference type="EMBL" id="GJN91699.1"/>
    </source>
</evidence>
<dbReference type="EMBL" id="BQKY01000009">
    <property type="protein sequence ID" value="GJN91699.1"/>
    <property type="molecule type" value="Genomic_DNA"/>
</dbReference>
<protein>
    <recommendedName>
        <fullName evidence="9">SNF5-domain-containing protein</fullName>
    </recommendedName>
</protein>
<feature type="region of interest" description="Disordered" evidence="6">
    <location>
        <begin position="94"/>
        <end position="113"/>
    </location>
</feature>
<organism evidence="7 8">
    <name type="scientific">Rhodotorula paludigena</name>
    <dbReference type="NCBI Taxonomy" id="86838"/>
    <lineage>
        <taxon>Eukaryota</taxon>
        <taxon>Fungi</taxon>
        <taxon>Dikarya</taxon>
        <taxon>Basidiomycota</taxon>
        <taxon>Pucciniomycotina</taxon>
        <taxon>Microbotryomycetes</taxon>
        <taxon>Sporidiobolales</taxon>
        <taxon>Sporidiobolaceae</taxon>
        <taxon>Rhodotorula</taxon>
    </lineage>
</organism>
<dbReference type="GO" id="GO:0006338">
    <property type="term" value="P:chromatin remodeling"/>
    <property type="evidence" value="ECO:0007669"/>
    <property type="project" value="InterPro"/>
</dbReference>
<evidence type="ECO:0000313" key="8">
    <source>
        <dbReference type="Proteomes" id="UP001342314"/>
    </source>
</evidence>
<feature type="compositionally biased region" description="Acidic residues" evidence="6">
    <location>
        <begin position="769"/>
        <end position="779"/>
    </location>
</feature>
<keyword evidence="5" id="KW-0539">Nucleus</keyword>
<gene>
    <name evidence="7" type="ORF">Rhopal_004722-T1</name>
</gene>
<dbReference type="AlphaFoldDB" id="A0AAV5GR27"/>
<keyword evidence="8" id="KW-1185">Reference proteome</keyword>
<reference evidence="7 8" key="1">
    <citation type="submission" date="2021-12" db="EMBL/GenBank/DDBJ databases">
        <title>High titer production of polyol ester of fatty acids by Rhodotorula paludigena BS15 towards product separation-free biomass refinery.</title>
        <authorList>
            <person name="Mano J."/>
            <person name="Ono H."/>
            <person name="Tanaka T."/>
            <person name="Naito K."/>
            <person name="Sushida H."/>
            <person name="Ike M."/>
            <person name="Tokuyasu K."/>
            <person name="Kitaoka M."/>
        </authorList>
    </citation>
    <scope>NUCLEOTIDE SEQUENCE [LARGE SCALE GENOMIC DNA]</scope>
    <source>
        <strain evidence="7 8">BS15</strain>
    </source>
</reference>
<keyword evidence="4" id="KW-0804">Transcription</keyword>